<dbReference type="Pfam" id="PF00441">
    <property type="entry name" value="Acyl-CoA_dh_1"/>
    <property type="match status" value="1"/>
</dbReference>
<accession>A0A953N6B3</accession>
<dbReference type="GO" id="GO:0050660">
    <property type="term" value="F:flavin adenine dinucleotide binding"/>
    <property type="evidence" value="ECO:0007669"/>
    <property type="project" value="InterPro"/>
</dbReference>
<evidence type="ECO:0000256" key="3">
    <source>
        <dbReference type="ARBA" id="ARBA00022630"/>
    </source>
</evidence>
<dbReference type="InterPro" id="IPR036250">
    <property type="entry name" value="AcylCo_DH-like_C"/>
</dbReference>
<name>A0A953N6B3_9BURK</name>
<comment type="cofactor">
    <cofactor evidence="1">
        <name>FAD</name>
        <dbReference type="ChEBI" id="CHEBI:57692"/>
    </cofactor>
</comment>
<dbReference type="InterPro" id="IPR037069">
    <property type="entry name" value="AcylCoA_DH/ox_N_sf"/>
</dbReference>
<keyword evidence="3" id="KW-0285">Flavoprotein</keyword>
<dbReference type="Gene3D" id="1.10.540.10">
    <property type="entry name" value="Acyl-CoA dehydrogenase/oxidase, N-terminal domain"/>
    <property type="match status" value="1"/>
</dbReference>
<dbReference type="AlphaFoldDB" id="A0A953N6B3"/>
<feature type="domain" description="Acyl-CoA dehydrogenase/oxidase N-terminal" evidence="8">
    <location>
        <begin position="6"/>
        <end position="130"/>
    </location>
</feature>
<dbReference type="Pfam" id="PF02770">
    <property type="entry name" value="Acyl-CoA_dh_M"/>
    <property type="match status" value="1"/>
</dbReference>
<dbReference type="PANTHER" id="PTHR43292">
    <property type="entry name" value="ACYL-COA DEHYDROGENASE"/>
    <property type="match status" value="1"/>
</dbReference>
<dbReference type="InterPro" id="IPR052161">
    <property type="entry name" value="Mycobact_Acyl-CoA_DH"/>
</dbReference>
<protein>
    <submittedName>
        <fullName evidence="9">Acyl-CoA dehydrogenase family protein</fullName>
    </submittedName>
</protein>
<evidence type="ECO:0000256" key="1">
    <source>
        <dbReference type="ARBA" id="ARBA00001974"/>
    </source>
</evidence>
<dbReference type="InterPro" id="IPR009100">
    <property type="entry name" value="AcylCoA_DH/oxidase_NM_dom_sf"/>
</dbReference>
<dbReference type="InterPro" id="IPR009075">
    <property type="entry name" value="AcylCo_DH/oxidase_C"/>
</dbReference>
<reference evidence="9" key="1">
    <citation type="submission" date="2021-07" db="EMBL/GenBank/DDBJ databases">
        <title>New genus and species of the family Alcaligenaceae.</title>
        <authorList>
            <person name="Hahn M.W."/>
        </authorList>
    </citation>
    <scope>NUCLEOTIDE SEQUENCE</scope>
    <source>
        <strain evidence="9">LF4-65</strain>
    </source>
</reference>
<dbReference type="RefSeq" id="WP_259660150.1">
    <property type="nucleotide sequence ID" value="NZ_JAHXRI010000006.1"/>
</dbReference>
<keyword evidence="4" id="KW-0274">FAD</keyword>
<feature type="domain" description="Acyl-CoA oxidase/dehydrogenase middle" evidence="7">
    <location>
        <begin position="134"/>
        <end position="213"/>
    </location>
</feature>
<comment type="similarity">
    <text evidence="2">Belongs to the acyl-CoA dehydrogenase family.</text>
</comment>
<dbReference type="PANTHER" id="PTHR43292:SF3">
    <property type="entry name" value="ACYL-COA DEHYDROGENASE FADE29"/>
    <property type="match status" value="1"/>
</dbReference>
<dbReference type="SUPFAM" id="SSF47203">
    <property type="entry name" value="Acyl-CoA dehydrogenase C-terminal domain-like"/>
    <property type="match status" value="1"/>
</dbReference>
<dbReference type="SUPFAM" id="SSF56645">
    <property type="entry name" value="Acyl-CoA dehydrogenase NM domain-like"/>
    <property type="match status" value="1"/>
</dbReference>
<dbReference type="Gene3D" id="2.40.110.10">
    <property type="entry name" value="Butyryl-CoA Dehydrogenase, subunit A, domain 2"/>
    <property type="match status" value="1"/>
</dbReference>
<evidence type="ECO:0000259" key="6">
    <source>
        <dbReference type="Pfam" id="PF00441"/>
    </source>
</evidence>
<dbReference type="Gene3D" id="1.20.140.10">
    <property type="entry name" value="Butyryl-CoA Dehydrogenase, subunit A, domain 3"/>
    <property type="match status" value="1"/>
</dbReference>
<dbReference type="InterPro" id="IPR006091">
    <property type="entry name" value="Acyl-CoA_Oxase/DH_mid-dom"/>
</dbReference>
<proteinExistence type="inferred from homology"/>
<dbReference type="Proteomes" id="UP000739565">
    <property type="component" value="Unassembled WGS sequence"/>
</dbReference>
<evidence type="ECO:0000259" key="7">
    <source>
        <dbReference type="Pfam" id="PF02770"/>
    </source>
</evidence>
<organism evidence="9 10">
    <name type="scientific">Zwartia hollandica</name>
    <dbReference type="NCBI Taxonomy" id="324606"/>
    <lineage>
        <taxon>Bacteria</taxon>
        <taxon>Pseudomonadati</taxon>
        <taxon>Pseudomonadota</taxon>
        <taxon>Betaproteobacteria</taxon>
        <taxon>Burkholderiales</taxon>
        <taxon>Alcaligenaceae</taxon>
        <taxon>Zwartia</taxon>
    </lineage>
</organism>
<keyword evidence="10" id="KW-1185">Reference proteome</keyword>
<evidence type="ECO:0000256" key="4">
    <source>
        <dbReference type="ARBA" id="ARBA00022827"/>
    </source>
</evidence>
<feature type="domain" description="Acyl-CoA dehydrogenase/oxidase C-terminal" evidence="6">
    <location>
        <begin position="251"/>
        <end position="405"/>
    </location>
</feature>
<dbReference type="GO" id="GO:0005886">
    <property type="term" value="C:plasma membrane"/>
    <property type="evidence" value="ECO:0007669"/>
    <property type="project" value="TreeGrafter"/>
</dbReference>
<evidence type="ECO:0000313" key="10">
    <source>
        <dbReference type="Proteomes" id="UP000739565"/>
    </source>
</evidence>
<evidence type="ECO:0000313" key="9">
    <source>
        <dbReference type="EMBL" id="MBZ1349727.1"/>
    </source>
</evidence>
<keyword evidence="5" id="KW-0560">Oxidoreductase</keyword>
<evidence type="ECO:0000256" key="5">
    <source>
        <dbReference type="ARBA" id="ARBA00023002"/>
    </source>
</evidence>
<dbReference type="EMBL" id="JAHXRI010000006">
    <property type="protein sequence ID" value="MBZ1349727.1"/>
    <property type="molecule type" value="Genomic_DNA"/>
</dbReference>
<dbReference type="InterPro" id="IPR013786">
    <property type="entry name" value="AcylCoA_DH/ox_N"/>
</dbReference>
<evidence type="ECO:0000259" key="8">
    <source>
        <dbReference type="Pfam" id="PF02771"/>
    </source>
</evidence>
<dbReference type="FunFam" id="2.40.110.10:FF:000002">
    <property type="entry name" value="Acyl-CoA dehydrogenase fadE12"/>
    <property type="match status" value="1"/>
</dbReference>
<comment type="caution">
    <text evidence="9">The sequence shown here is derived from an EMBL/GenBank/DDBJ whole genome shotgun (WGS) entry which is preliminary data.</text>
</comment>
<evidence type="ECO:0000256" key="2">
    <source>
        <dbReference type="ARBA" id="ARBA00009347"/>
    </source>
</evidence>
<dbReference type="Pfam" id="PF02771">
    <property type="entry name" value="Acyl-CoA_dh_N"/>
    <property type="match status" value="1"/>
</dbReference>
<gene>
    <name evidence="9" type="ORF">KZZ10_03635</name>
</gene>
<dbReference type="GO" id="GO:0016627">
    <property type="term" value="F:oxidoreductase activity, acting on the CH-CH group of donors"/>
    <property type="evidence" value="ECO:0007669"/>
    <property type="project" value="InterPro"/>
</dbReference>
<dbReference type="InterPro" id="IPR046373">
    <property type="entry name" value="Acyl-CoA_Oxase/DH_mid-dom_sf"/>
</dbReference>
<sequence length="417" mass="46209">MDFGYTKEQQALRTEVLDFIRTHLTAEVYAELDADEEALENGKSERHPGKKGPLVSAVFKKIGQRGWLGYSYPKEYGGGGGDRVGQNIIEEEFQRAGIQMGLAGSGAPAIMAAGTEEQKRHYLPKLIAMEYTFALGFTEPHAGADLAALRCRAIRDGDHFVINGQKMYTTAAHTATHMYLMARTDPEAARHDGISIFLFPMDTPGLTVRPLWTIQNNPRAPRGTTYGDARSNEVFFENVRIHESCLLGRENQGWRVGSMGLNLDRVGASRYLRSVRRDEDIVNWIKANSFGDYAPAKNPAIRDKVAELWIEGQICRLMTMRSMSIVEKGGNFTYEGSAEKVWSPEHGVRTTEAITQMLGPYATLLNGSPHAVENGVFAHNTMGAFQSGINHGSVQIMRDQVAKRGLELPSSRRAKSK</sequence>